<reference evidence="2" key="1">
    <citation type="submission" date="2018-01" db="EMBL/GenBank/DDBJ databases">
        <title>An insight into the sialome of Amazonian anophelines.</title>
        <authorList>
            <person name="Ribeiro J.M."/>
            <person name="Scarpassa V."/>
            <person name="Calvo E."/>
        </authorList>
    </citation>
    <scope>NUCLEOTIDE SEQUENCE</scope>
    <source>
        <tissue evidence="2">Salivary glands</tissue>
    </source>
</reference>
<proteinExistence type="predicted"/>
<feature type="signal peptide" evidence="1">
    <location>
        <begin position="1"/>
        <end position="19"/>
    </location>
</feature>
<dbReference type="EMBL" id="GGFM01012375">
    <property type="protein sequence ID" value="MBW33126.1"/>
    <property type="molecule type" value="Transcribed_RNA"/>
</dbReference>
<sequence length="71" mass="7741">MLCLLVLPWLNDIMPAVGASSPAAQKYQTEARSWPIGTVHLALSPVPARDPPSTAVAPRFTPCAWQQHYQS</sequence>
<feature type="chain" id="PRO_5014669502" evidence="1">
    <location>
        <begin position="20"/>
        <end position="71"/>
    </location>
</feature>
<dbReference type="AlphaFoldDB" id="A0A2M3ZX31"/>
<protein>
    <submittedName>
        <fullName evidence="2">Putative secreted peptide</fullName>
    </submittedName>
</protein>
<evidence type="ECO:0000256" key="1">
    <source>
        <dbReference type="SAM" id="SignalP"/>
    </source>
</evidence>
<keyword evidence="1" id="KW-0732">Signal</keyword>
<accession>A0A2M3ZX31</accession>
<evidence type="ECO:0000313" key="2">
    <source>
        <dbReference type="EMBL" id="MBW33126.1"/>
    </source>
</evidence>
<name>A0A2M3ZX31_9DIPT</name>
<organism evidence="2">
    <name type="scientific">Anopheles braziliensis</name>
    <dbReference type="NCBI Taxonomy" id="58242"/>
    <lineage>
        <taxon>Eukaryota</taxon>
        <taxon>Metazoa</taxon>
        <taxon>Ecdysozoa</taxon>
        <taxon>Arthropoda</taxon>
        <taxon>Hexapoda</taxon>
        <taxon>Insecta</taxon>
        <taxon>Pterygota</taxon>
        <taxon>Neoptera</taxon>
        <taxon>Endopterygota</taxon>
        <taxon>Diptera</taxon>
        <taxon>Nematocera</taxon>
        <taxon>Culicoidea</taxon>
        <taxon>Culicidae</taxon>
        <taxon>Anophelinae</taxon>
        <taxon>Anopheles</taxon>
    </lineage>
</organism>